<reference evidence="1 2" key="1">
    <citation type="journal article" date="2019" name="Nat. Plants">
        <title>Stout camphor tree genome fills gaps in understanding of flowering plant genome evolution.</title>
        <authorList>
            <person name="Chaw S.M."/>
            <person name="Liu Y.C."/>
            <person name="Wu Y.W."/>
            <person name="Wang H.Y."/>
            <person name="Lin C.I."/>
            <person name="Wu C.S."/>
            <person name="Ke H.M."/>
            <person name="Chang L.Y."/>
            <person name="Hsu C.Y."/>
            <person name="Yang H.T."/>
            <person name="Sudianto E."/>
            <person name="Hsu M.H."/>
            <person name="Wu K.P."/>
            <person name="Wang L.N."/>
            <person name="Leebens-Mack J.H."/>
            <person name="Tsai I.J."/>
        </authorList>
    </citation>
    <scope>NUCLEOTIDE SEQUENCE [LARGE SCALE GENOMIC DNA]</scope>
    <source>
        <strain evidence="2">cv. Chaw 1501</strain>
        <tissue evidence="1">Young leaves</tissue>
    </source>
</reference>
<keyword evidence="2" id="KW-1185">Reference proteome</keyword>
<evidence type="ECO:0000313" key="1">
    <source>
        <dbReference type="EMBL" id="RWR92184.1"/>
    </source>
</evidence>
<dbReference type="Proteomes" id="UP000283530">
    <property type="component" value="Unassembled WGS sequence"/>
</dbReference>
<proteinExistence type="predicted"/>
<accession>A0A443PN33</accession>
<dbReference type="OrthoDB" id="10352437at2759"/>
<gene>
    <name evidence="1" type="ORF">CKAN_02139100</name>
</gene>
<comment type="caution">
    <text evidence="1">The sequence shown here is derived from an EMBL/GenBank/DDBJ whole genome shotgun (WGS) entry which is preliminary data.</text>
</comment>
<organism evidence="1 2">
    <name type="scientific">Cinnamomum micranthum f. kanehirae</name>
    <dbReference type="NCBI Taxonomy" id="337451"/>
    <lineage>
        <taxon>Eukaryota</taxon>
        <taxon>Viridiplantae</taxon>
        <taxon>Streptophyta</taxon>
        <taxon>Embryophyta</taxon>
        <taxon>Tracheophyta</taxon>
        <taxon>Spermatophyta</taxon>
        <taxon>Magnoliopsida</taxon>
        <taxon>Magnoliidae</taxon>
        <taxon>Laurales</taxon>
        <taxon>Lauraceae</taxon>
        <taxon>Cinnamomum</taxon>
    </lineage>
</organism>
<sequence length="97" mass="10807">MEGGPIKKLRRWQRCGEETGLFSLKDLNIRECGKMWWSTEKTCDANSLSALYEFPLFILDEIGGQAVCSSLLCAQMHNGAPSNIKPVVLKNDLCEDG</sequence>
<dbReference type="AlphaFoldDB" id="A0A443PN33"/>
<dbReference type="EMBL" id="QPKB01000009">
    <property type="protein sequence ID" value="RWR92184.1"/>
    <property type="molecule type" value="Genomic_DNA"/>
</dbReference>
<protein>
    <submittedName>
        <fullName evidence="1">Uncharacterized protein</fullName>
    </submittedName>
</protein>
<evidence type="ECO:0000313" key="2">
    <source>
        <dbReference type="Proteomes" id="UP000283530"/>
    </source>
</evidence>
<name>A0A443PN33_9MAGN</name>